<keyword evidence="3" id="KW-0547">Nucleotide-binding</keyword>
<dbReference type="Gene3D" id="1.20.1560.10">
    <property type="entry name" value="ABC transporter type 1, transmembrane domain"/>
    <property type="match status" value="1"/>
</dbReference>
<evidence type="ECO:0000256" key="1">
    <source>
        <dbReference type="ARBA" id="ARBA00004651"/>
    </source>
</evidence>
<evidence type="ECO:0000256" key="2">
    <source>
        <dbReference type="ARBA" id="ARBA00022692"/>
    </source>
</evidence>
<dbReference type="InterPro" id="IPR003593">
    <property type="entry name" value="AAA+_ATPase"/>
</dbReference>
<dbReference type="PROSITE" id="PS50929">
    <property type="entry name" value="ABC_TM1F"/>
    <property type="match status" value="1"/>
</dbReference>
<dbReference type="InterPro" id="IPR017871">
    <property type="entry name" value="ABC_transporter-like_CS"/>
</dbReference>
<feature type="transmembrane region" description="Helical" evidence="7">
    <location>
        <begin position="269"/>
        <end position="290"/>
    </location>
</feature>
<feature type="transmembrane region" description="Helical" evidence="7">
    <location>
        <begin position="180"/>
        <end position="198"/>
    </location>
</feature>
<proteinExistence type="predicted"/>
<dbReference type="PROSITE" id="PS50893">
    <property type="entry name" value="ABC_TRANSPORTER_2"/>
    <property type="match status" value="1"/>
</dbReference>
<organism evidence="10 11">
    <name type="scientific">Skermanella cutis</name>
    <dbReference type="NCBI Taxonomy" id="2775420"/>
    <lineage>
        <taxon>Bacteria</taxon>
        <taxon>Pseudomonadati</taxon>
        <taxon>Pseudomonadota</taxon>
        <taxon>Alphaproteobacteria</taxon>
        <taxon>Rhodospirillales</taxon>
        <taxon>Azospirillaceae</taxon>
        <taxon>Skermanella</taxon>
    </lineage>
</organism>
<dbReference type="Pfam" id="PF00005">
    <property type="entry name" value="ABC_tran"/>
    <property type="match status" value="1"/>
</dbReference>
<dbReference type="Pfam" id="PF00664">
    <property type="entry name" value="ABC_membrane"/>
    <property type="match status" value="1"/>
</dbReference>
<feature type="domain" description="ABC transmembrane type-1" evidence="9">
    <location>
        <begin position="45"/>
        <end position="325"/>
    </location>
</feature>
<dbReference type="InterPro" id="IPR039421">
    <property type="entry name" value="Type_1_exporter"/>
</dbReference>
<dbReference type="PROSITE" id="PS00211">
    <property type="entry name" value="ABC_TRANSPORTER_1"/>
    <property type="match status" value="1"/>
</dbReference>
<keyword evidence="6 7" id="KW-0472">Membrane</keyword>
<evidence type="ECO:0000256" key="3">
    <source>
        <dbReference type="ARBA" id="ARBA00022741"/>
    </source>
</evidence>
<dbReference type="SUPFAM" id="SSF90123">
    <property type="entry name" value="ABC transporter transmembrane region"/>
    <property type="match status" value="1"/>
</dbReference>
<dbReference type="CDD" id="cd18552">
    <property type="entry name" value="ABC_6TM_MsbA_like"/>
    <property type="match status" value="1"/>
</dbReference>
<keyword evidence="4 10" id="KW-0067">ATP-binding</keyword>
<dbReference type="PANTHER" id="PTHR43394:SF1">
    <property type="entry name" value="ATP-BINDING CASSETTE SUB-FAMILY B MEMBER 10, MITOCHONDRIAL"/>
    <property type="match status" value="1"/>
</dbReference>
<dbReference type="InterPro" id="IPR011527">
    <property type="entry name" value="ABC1_TM_dom"/>
</dbReference>
<gene>
    <name evidence="10" type="ORF">IGS68_14030</name>
</gene>
<sequence length="612" mass="66208">MKTNPSSSVTRNFDKPTTRHTATWPLLKRLVLTYLKPYRWILAQALIWMAVAAGTTGAMAKLMEPIIDEVFQNRNQDMLFPVAAGVLIAFGLRGISTYFHSVQMNKIGQRIVADVQGDMYAHLLRSDLSFFHGTSAGQLISRMVNDVGLMRLAVAECLTGLGKSVLTLVILIAVMFHQDWVLATGAFIAFPLAAYFVARIGKRLRKVSANTQAELGHFSTILNQTLQGARHVKAYGMETYEQKRVGGIIENLYELVHKGFRVSAMSGPVTEVLSGLAIVTVIVYGGYQVINGERTAGALFSFITAFLLAYEPMKRMAKLNGQLQGGLAAADRVFALLDTAPAIVDRAGARTLDVTRHDIRFEAVRFSYGDEEKQALHGITLDVPDGQTVALVGPSGAGKSTLLNLIPRFYDVAGGAVRIGGVDVRDVTLESLRSHIALVSQEVALFDDTIRANIAYGRIGATDEEVLAAAKAAAAHDFILRLPDGYDTLVGEFGVKLSGGQRQRISIARAMLRNAPILLLDEATSALDTESERAVQGALKALQEGRSTLVVAHRLSTIVDADRIYVIDEGRVAETGTHSELLRRNGIYARLWGLQSGMASGGAEKAVGAEIG</sequence>
<dbReference type="SMART" id="SM00382">
    <property type="entry name" value="AAA"/>
    <property type="match status" value="1"/>
</dbReference>
<dbReference type="Proteomes" id="UP000595197">
    <property type="component" value="Chromosome"/>
</dbReference>
<keyword evidence="11" id="KW-1185">Reference proteome</keyword>
<feature type="transmembrane region" description="Helical" evidence="7">
    <location>
        <begin position="152"/>
        <end position="174"/>
    </location>
</feature>
<evidence type="ECO:0000313" key="10">
    <source>
        <dbReference type="EMBL" id="QQP92241.1"/>
    </source>
</evidence>
<evidence type="ECO:0000259" key="8">
    <source>
        <dbReference type="PROSITE" id="PS50893"/>
    </source>
</evidence>
<evidence type="ECO:0000256" key="6">
    <source>
        <dbReference type="ARBA" id="ARBA00023136"/>
    </source>
</evidence>
<dbReference type="GO" id="GO:0005524">
    <property type="term" value="F:ATP binding"/>
    <property type="evidence" value="ECO:0007669"/>
    <property type="project" value="UniProtKB-KW"/>
</dbReference>
<evidence type="ECO:0000256" key="4">
    <source>
        <dbReference type="ARBA" id="ARBA00022840"/>
    </source>
</evidence>
<dbReference type="Gene3D" id="3.40.50.300">
    <property type="entry name" value="P-loop containing nucleotide triphosphate hydrolases"/>
    <property type="match status" value="1"/>
</dbReference>
<feature type="transmembrane region" description="Helical" evidence="7">
    <location>
        <begin position="78"/>
        <end position="100"/>
    </location>
</feature>
<keyword evidence="5 7" id="KW-1133">Transmembrane helix</keyword>
<comment type="subcellular location">
    <subcellularLocation>
        <location evidence="1">Cell membrane</location>
        <topology evidence="1">Multi-pass membrane protein</topology>
    </subcellularLocation>
</comment>
<dbReference type="SUPFAM" id="SSF52540">
    <property type="entry name" value="P-loop containing nucleoside triphosphate hydrolases"/>
    <property type="match status" value="1"/>
</dbReference>
<evidence type="ECO:0000259" key="9">
    <source>
        <dbReference type="PROSITE" id="PS50929"/>
    </source>
</evidence>
<reference evidence="10" key="1">
    <citation type="submission" date="2021-02" db="EMBL/GenBank/DDBJ databases">
        <title>Skermanella TT6 skin isolate.</title>
        <authorList>
            <person name="Lee K."/>
            <person name="Ganzorig M."/>
        </authorList>
    </citation>
    <scope>NUCLEOTIDE SEQUENCE</scope>
    <source>
        <strain evidence="10">TT6</strain>
    </source>
</reference>
<dbReference type="InterPro" id="IPR036640">
    <property type="entry name" value="ABC1_TM_sf"/>
</dbReference>
<evidence type="ECO:0000256" key="7">
    <source>
        <dbReference type="SAM" id="Phobius"/>
    </source>
</evidence>
<name>A0ABX7BCX2_9PROT</name>
<keyword evidence="2 7" id="KW-0812">Transmembrane</keyword>
<feature type="domain" description="ABC transporter" evidence="8">
    <location>
        <begin position="359"/>
        <end position="594"/>
    </location>
</feature>
<protein>
    <submittedName>
        <fullName evidence="10">ABC transporter ATP-binding protein</fullName>
    </submittedName>
</protein>
<dbReference type="PANTHER" id="PTHR43394">
    <property type="entry name" value="ATP-DEPENDENT PERMEASE MDL1, MITOCHONDRIAL"/>
    <property type="match status" value="1"/>
</dbReference>
<feature type="transmembrane region" description="Helical" evidence="7">
    <location>
        <begin position="38"/>
        <end position="58"/>
    </location>
</feature>
<dbReference type="EMBL" id="CP067420">
    <property type="protein sequence ID" value="QQP92241.1"/>
    <property type="molecule type" value="Genomic_DNA"/>
</dbReference>
<dbReference type="InterPro" id="IPR003439">
    <property type="entry name" value="ABC_transporter-like_ATP-bd"/>
</dbReference>
<dbReference type="InterPro" id="IPR027417">
    <property type="entry name" value="P-loop_NTPase"/>
</dbReference>
<accession>A0ABX7BCX2</accession>
<evidence type="ECO:0000313" key="11">
    <source>
        <dbReference type="Proteomes" id="UP000595197"/>
    </source>
</evidence>
<evidence type="ECO:0000256" key="5">
    <source>
        <dbReference type="ARBA" id="ARBA00022989"/>
    </source>
</evidence>